<name>A0A1E7L862_9ACTN</name>
<dbReference type="EMBL" id="LJGW01000143">
    <property type="protein sequence ID" value="OEV12396.1"/>
    <property type="molecule type" value="Genomic_DNA"/>
</dbReference>
<dbReference type="AlphaFoldDB" id="A0A1E7L862"/>
<keyword evidence="3" id="KW-1185">Reference proteome</keyword>
<evidence type="ECO:0000313" key="3">
    <source>
        <dbReference type="Proteomes" id="UP000176005"/>
    </source>
</evidence>
<protein>
    <recommendedName>
        <fullName evidence="4">Restriction endonuclease</fullName>
    </recommendedName>
</protein>
<sequence>MEIGDVVQEALRGALRDVWRRYPQVVRENTSERCVVAKVAAALQVRIDNALGEGFRADVDHNRSHPRDVEGNEAIRTKYLGEPKENDRGEQVTPDLIVHDGTGDVSRNLLVVEAKKGDVRAGGRKRDYDKLRGYLHVFQYKQAAFVEWDARGGPPRLEWMTFDTEMPDPRKRAREIVEVQQLSG</sequence>
<organism evidence="2 3">
    <name type="scientific">Streptomyces nanshensis</name>
    <dbReference type="NCBI Taxonomy" id="518642"/>
    <lineage>
        <taxon>Bacteria</taxon>
        <taxon>Bacillati</taxon>
        <taxon>Actinomycetota</taxon>
        <taxon>Actinomycetes</taxon>
        <taxon>Kitasatosporales</taxon>
        <taxon>Streptomycetaceae</taxon>
        <taxon>Streptomyces</taxon>
    </lineage>
</organism>
<reference evidence="2 3" key="1">
    <citation type="journal article" date="2016" name="Front. Microbiol.">
        <title>Comparative Genomics Analysis of Streptomyces Species Reveals Their Adaptation to the Marine Environment and Their Diversity at the Genomic Level.</title>
        <authorList>
            <person name="Tian X."/>
            <person name="Zhang Z."/>
            <person name="Yang T."/>
            <person name="Chen M."/>
            <person name="Li J."/>
            <person name="Chen F."/>
            <person name="Yang J."/>
            <person name="Li W."/>
            <person name="Zhang B."/>
            <person name="Zhang Z."/>
            <person name="Wu J."/>
            <person name="Zhang C."/>
            <person name="Long L."/>
            <person name="Xiao J."/>
        </authorList>
    </citation>
    <scope>NUCLEOTIDE SEQUENCE [LARGE SCALE GENOMIC DNA]</scope>
    <source>
        <strain evidence="2 3">SCSIO 10429</strain>
    </source>
</reference>
<comment type="caution">
    <text evidence="2">The sequence shown here is derived from an EMBL/GenBank/DDBJ whole genome shotgun (WGS) entry which is preliminary data.</text>
</comment>
<dbReference type="Proteomes" id="UP000176005">
    <property type="component" value="Unassembled WGS sequence"/>
</dbReference>
<feature type="region of interest" description="Disordered" evidence="1">
    <location>
        <begin position="58"/>
        <end position="89"/>
    </location>
</feature>
<gene>
    <name evidence="2" type="ORF">AN218_08460</name>
</gene>
<proteinExistence type="predicted"/>
<accession>A0A1E7L862</accession>
<evidence type="ECO:0000313" key="2">
    <source>
        <dbReference type="EMBL" id="OEV12396.1"/>
    </source>
</evidence>
<evidence type="ECO:0008006" key="4">
    <source>
        <dbReference type="Google" id="ProtNLM"/>
    </source>
</evidence>
<dbReference type="RefSeq" id="WP_070016138.1">
    <property type="nucleotide sequence ID" value="NZ_LJGW01000143.1"/>
</dbReference>
<evidence type="ECO:0000256" key="1">
    <source>
        <dbReference type="SAM" id="MobiDB-lite"/>
    </source>
</evidence>